<dbReference type="VEuPathDB" id="FungiDB:AeMF1_003681"/>
<name>A0A6G0WQL5_9STRA</name>
<protein>
    <submittedName>
        <fullName evidence="1">Uncharacterized protein</fullName>
    </submittedName>
</protein>
<dbReference type="Proteomes" id="UP000481153">
    <property type="component" value="Unassembled WGS sequence"/>
</dbReference>
<dbReference type="EMBL" id="VJMJ01000162">
    <property type="protein sequence ID" value="KAF0729692.1"/>
    <property type="molecule type" value="Genomic_DNA"/>
</dbReference>
<gene>
    <name evidence="1" type="ORF">Ae201684_012752</name>
</gene>
<evidence type="ECO:0000313" key="1">
    <source>
        <dbReference type="EMBL" id="KAF0729692.1"/>
    </source>
</evidence>
<keyword evidence="2" id="KW-1185">Reference proteome</keyword>
<reference evidence="1 2" key="1">
    <citation type="submission" date="2019-07" db="EMBL/GenBank/DDBJ databases">
        <title>Genomics analysis of Aphanomyces spp. identifies a new class of oomycete effector associated with host adaptation.</title>
        <authorList>
            <person name="Gaulin E."/>
        </authorList>
    </citation>
    <scope>NUCLEOTIDE SEQUENCE [LARGE SCALE GENOMIC DNA]</scope>
    <source>
        <strain evidence="1 2">ATCC 201684</strain>
    </source>
</reference>
<sequence>MDTAKNEKARKMMEYRLEKKAELTRLHNTIASLESMKRNMIAKAPLTLLCEDRRLAQSQQRNLRKQLVKQEQLAKEMYAWVVANVSIQTEKSLNTNTLTWRHVSLASNPTTRGLGKEWITKQMYHNTERIMLENGLPPAHFQFDDDDGHYTLVATHYGKRRGEMKKYIDAMHSILLFELGVVEYTQIVYQAHENTYQYVSSNEEHVNVLVGIFLAADQCVAVVQHIHDDEMNPSTRRYRNRSAWVVTDRVKGDSSSFTYRIVACETQSMTTKGEFAPLEVDAADFKVDLSSCPDHLKAQRFPNFYKSARYQAMKELRPVQWQFPPGVSKPWETSPSSH</sequence>
<accession>A0A6G0WQL5</accession>
<organism evidence="1 2">
    <name type="scientific">Aphanomyces euteiches</name>
    <dbReference type="NCBI Taxonomy" id="100861"/>
    <lineage>
        <taxon>Eukaryota</taxon>
        <taxon>Sar</taxon>
        <taxon>Stramenopiles</taxon>
        <taxon>Oomycota</taxon>
        <taxon>Saprolegniomycetes</taxon>
        <taxon>Saprolegniales</taxon>
        <taxon>Verrucalvaceae</taxon>
        <taxon>Aphanomyces</taxon>
    </lineage>
</organism>
<dbReference type="AlphaFoldDB" id="A0A6G0WQL5"/>
<proteinExistence type="predicted"/>
<comment type="caution">
    <text evidence="1">The sequence shown here is derived from an EMBL/GenBank/DDBJ whole genome shotgun (WGS) entry which is preliminary data.</text>
</comment>
<evidence type="ECO:0000313" key="2">
    <source>
        <dbReference type="Proteomes" id="UP000481153"/>
    </source>
</evidence>